<evidence type="ECO:0000256" key="9">
    <source>
        <dbReference type="ARBA" id="ARBA00023136"/>
    </source>
</evidence>
<reference evidence="18" key="1">
    <citation type="submission" date="2016-10" db="EMBL/GenBank/DDBJ databases">
        <authorList>
            <person name="Varghese N."/>
            <person name="Submissions S."/>
        </authorList>
    </citation>
    <scope>NUCLEOTIDE SEQUENCE [LARGE SCALE GENOMIC DNA]</scope>
    <source>
        <strain evidence="18">KCTC 32246</strain>
    </source>
</reference>
<keyword evidence="4 12" id="KW-1134">Transmembrane beta strand</keyword>
<dbReference type="GO" id="GO:0015891">
    <property type="term" value="P:siderophore transport"/>
    <property type="evidence" value="ECO:0007669"/>
    <property type="project" value="InterPro"/>
</dbReference>
<accession>A0A1H2M294</accession>
<dbReference type="CDD" id="cd01347">
    <property type="entry name" value="ligand_gated_channel"/>
    <property type="match status" value="1"/>
</dbReference>
<evidence type="ECO:0000256" key="7">
    <source>
        <dbReference type="ARBA" id="ARBA00023065"/>
    </source>
</evidence>
<dbReference type="InterPro" id="IPR036942">
    <property type="entry name" value="Beta-barrel_TonB_sf"/>
</dbReference>
<dbReference type="InterPro" id="IPR012910">
    <property type="entry name" value="Plug_dom"/>
</dbReference>
<dbReference type="Gene3D" id="2.40.170.20">
    <property type="entry name" value="TonB-dependent receptor, beta-barrel domain"/>
    <property type="match status" value="1"/>
</dbReference>
<keyword evidence="3 12" id="KW-0813">Transport</keyword>
<dbReference type="InterPro" id="IPR000531">
    <property type="entry name" value="Beta-barrel_TonB"/>
</dbReference>
<evidence type="ECO:0000259" key="16">
    <source>
        <dbReference type="Pfam" id="PF07715"/>
    </source>
</evidence>
<evidence type="ECO:0000313" key="17">
    <source>
        <dbReference type="EMBL" id="SDU87264.1"/>
    </source>
</evidence>
<feature type="signal peptide" evidence="14">
    <location>
        <begin position="1"/>
        <end position="28"/>
    </location>
</feature>
<evidence type="ECO:0000256" key="14">
    <source>
        <dbReference type="SAM" id="SignalP"/>
    </source>
</evidence>
<evidence type="ECO:0000256" key="12">
    <source>
        <dbReference type="PROSITE-ProRule" id="PRU01360"/>
    </source>
</evidence>
<proteinExistence type="inferred from homology"/>
<evidence type="ECO:0000256" key="4">
    <source>
        <dbReference type="ARBA" id="ARBA00022452"/>
    </source>
</evidence>
<keyword evidence="6 14" id="KW-0732">Signal</keyword>
<keyword evidence="5 12" id="KW-0812">Transmembrane</keyword>
<dbReference type="Gene3D" id="2.170.130.10">
    <property type="entry name" value="TonB-dependent receptor, plug domain"/>
    <property type="match status" value="1"/>
</dbReference>
<evidence type="ECO:0000256" key="10">
    <source>
        <dbReference type="ARBA" id="ARBA00023170"/>
    </source>
</evidence>
<comment type="similarity">
    <text evidence="2 12 13">Belongs to the TonB-dependent receptor family.</text>
</comment>
<name>A0A1H2M294_9PSED</name>
<dbReference type="Proteomes" id="UP000198675">
    <property type="component" value="Chromosome I"/>
</dbReference>
<comment type="subcellular location">
    <subcellularLocation>
        <location evidence="1 12">Cell outer membrane</location>
        <topology evidence="1 12">Multi-pass membrane protein</topology>
    </subcellularLocation>
</comment>
<dbReference type="AlphaFoldDB" id="A0A1H2M294"/>
<dbReference type="EMBL" id="LT629797">
    <property type="protein sequence ID" value="SDU87264.1"/>
    <property type="molecule type" value="Genomic_DNA"/>
</dbReference>
<organism evidence="17 18">
    <name type="scientific">Pseudomonas sihuiensis</name>
    <dbReference type="NCBI Taxonomy" id="1274359"/>
    <lineage>
        <taxon>Bacteria</taxon>
        <taxon>Pseudomonadati</taxon>
        <taxon>Pseudomonadota</taxon>
        <taxon>Gammaproteobacteria</taxon>
        <taxon>Pseudomonadales</taxon>
        <taxon>Pseudomonadaceae</taxon>
        <taxon>Pseudomonas</taxon>
    </lineage>
</organism>
<dbReference type="InterPro" id="IPR010105">
    <property type="entry name" value="TonB_sidphr_rcpt"/>
</dbReference>
<sequence>MKFNRFSLSGQGAALLTFCLLPAGHLLAQELELPSQEVVAAPVAGENGYQAKRASTASKSSVALKDEAQSVQVVTPQTIEDFQVRSLDDAMKFVSGVSQSNTLAGTQDGFVKRGFGSNADGSILRDGIRSSLSRNFSATTERVEVLKGPASLLYGALEPGGLINVISKKPQYQWNTRLNADSSSFGGGSLAVDVTGPIADSGLAFRLVAERQHEDYWRNFGEEEHSLIAPSLSWEGERLRLNIAYEYKEYSSPVDRGTVIINGKPAKVSYNDRFGESWSKAEGIDELLTATAEYQLSDDWSTRLTYGWNNERYDYAEARPNALNATTGALSRRSDGSEHDNQTQYLAWDWIGNASLFSQRHDLLIGADTERVDNFRGDTWRGPAVGGFNIYNPIYGNLAAPSLLNPAQSDRSDELHSRSIYAKDNWHLNDQWIVVLGGRYQRFEQLVEQGRGATYTRTTDRTDTTFLPFGGLVFQLSDQVAFYGNYSRSFVPNASDTNTGQAFDPEEGRSYELGVKLDLPQGIGASLALFDIEKKNVVVTNNSVSEAAGKVGSRGVELDISGRLSEHWELLGSYAYTDTEILDDPSNEGNELVNAARNVGSLYLVHHLHLPQELGQWKLGGGARYVGERAGDNANTFWLDSYTVADAFVTWDSQLLGEKTRLQLNVRNLFNERYYPSSGGNLRVAVGEPRELRMSASVEF</sequence>
<protein>
    <submittedName>
        <fullName evidence="17">Iron complex outermembrane recepter protein</fullName>
    </submittedName>
</protein>
<dbReference type="Pfam" id="PF00593">
    <property type="entry name" value="TonB_dep_Rec_b-barrel"/>
    <property type="match status" value="1"/>
</dbReference>
<evidence type="ECO:0000256" key="11">
    <source>
        <dbReference type="ARBA" id="ARBA00023237"/>
    </source>
</evidence>
<dbReference type="FunFam" id="2.170.130.10:FF:000001">
    <property type="entry name" value="Catecholate siderophore TonB-dependent receptor"/>
    <property type="match status" value="1"/>
</dbReference>
<feature type="domain" description="TonB-dependent receptor plug" evidence="16">
    <location>
        <begin position="64"/>
        <end position="161"/>
    </location>
</feature>
<dbReference type="InterPro" id="IPR037066">
    <property type="entry name" value="Plug_dom_sf"/>
</dbReference>
<dbReference type="PROSITE" id="PS52016">
    <property type="entry name" value="TONB_DEPENDENT_REC_3"/>
    <property type="match status" value="1"/>
</dbReference>
<evidence type="ECO:0000259" key="15">
    <source>
        <dbReference type="Pfam" id="PF00593"/>
    </source>
</evidence>
<evidence type="ECO:0000256" key="1">
    <source>
        <dbReference type="ARBA" id="ARBA00004571"/>
    </source>
</evidence>
<evidence type="ECO:0000256" key="3">
    <source>
        <dbReference type="ARBA" id="ARBA00022448"/>
    </source>
</evidence>
<dbReference type="GO" id="GO:0009279">
    <property type="term" value="C:cell outer membrane"/>
    <property type="evidence" value="ECO:0007669"/>
    <property type="project" value="UniProtKB-SubCell"/>
</dbReference>
<dbReference type="NCBIfam" id="TIGR01783">
    <property type="entry name" value="TonB-siderophor"/>
    <property type="match status" value="1"/>
</dbReference>
<keyword evidence="18" id="KW-1185">Reference proteome</keyword>
<feature type="domain" description="TonB-dependent receptor-like beta-barrel" evidence="15">
    <location>
        <begin position="233"/>
        <end position="669"/>
    </location>
</feature>
<dbReference type="SUPFAM" id="SSF56935">
    <property type="entry name" value="Porins"/>
    <property type="match status" value="1"/>
</dbReference>
<evidence type="ECO:0000256" key="5">
    <source>
        <dbReference type="ARBA" id="ARBA00022692"/>
    </source>
</evidence>
<feature type="chain" id="PRO_5009279905" evidence="14">
    <location>
        <begin position="29"/>
        <end position="700"/>
    </location>
</feature>
<evidence type="ECO:0000256" key="2">
    <source>
        <dbReference type="ARBA" id="ARBA00009810"/>
    </source>
</evidence>
<keyword evidence="8 13" id="KW-0798">TonB box</keyword>
<dbReference type="InterPro" id="IPR039426">
    <property type="entry name" value="TonB-dep_rcpt-like"/>
</dbReference>
<dbReference type="Pfam" id="PF07715">
    <property type="entry name" value="Plug"/>
    <property type="match status" value="1"/>
</dbReference>
<dbReference type="GO" id="GO:0015344">
    <property type="term" value="F:siderophore uptake transmembrane transporter activity"/>
    <property type="evidence" value="ECO:0007669"/>
    <property type="project" value="TreeGrafter"/>
</dbReference>
<evidence type="ECO:0000256" key="8">
    <source>
        <dbReference type="ARBA" id="ARBA00023077"/>
    </source>
</evidence>
<evidence type="ECO:0000256" key="6">
    <source>
        <dbReference type="ARBA" id="ARBA00022729"/>
    </source>
</evidence>
<dbReference type="PANTHER" id="PTHR32552:SF85">
    <property type="entry name" value="BLL7968 PROTEIN"/>
    <property type="match status" value="1"/>
</dbReference>
<evidence type="ECO:0000256" key="13">
    <source>
        <dbReference type="RuleBase" id="RU003357"/>
    </source>
</evidence>
<gene>
    <name evidence="17" type="ORF">SAMN05216363_2644</name>
</gene>
<keyword evidence="9 12" id="KW-0472">Membrane</keyword>
<keyword evidence="7" id="KW-0406">Ion transport</keyword>
<evidence type="ECO:0000313" key="18">
    <source>
        <dbReference type="Proteomes" id="UP000198675"/>
    </source>
</evidence>
<dbReference type="GO" id="GO:0038023">
    <property type="term" value="F:signaling receptor activity"/>
    <property type="evidence" value="ECO:0007669"/>
    <property type="project" value="InterPro"/>
</dbReference>
<dbReference type="RefSeq" id="WP_092377217.1">
    <property type="nucleotide sequence ID" value="NZ_LT629797.1"/>
</dbReference>
<keyword evidence="11 12" id="KW-0998">Cell outer membrane</keyword>
<dbReference type="PANTHER" id="PTHR32552">
    <property type="entry name" value="FERRICHROME IRON RECEPTOR-RELATED"/>
    <property type="match status" value="1"/>
</dbReference>
<keyword evidence="10" id="KW-0675">Receptor</keyword>